<feature type="domain" description="Major facilitator superfamily (MFS) profile" evidence="9">
    <location>
        <begin position="25"/>
        <end position="471"/>
    </location>
</feature>
<reference evidence="11" key="1">
    <citation type="journal article" date="2023" name="Mol. Phylogenet. Evol.">
        <title>Genome-scale phylogeny and comparative genomics of the fungal order Sordariales.</title>
        <authorList>
            <person name="Hensen N."/>
            <person name="Bonometti L."/>
            <person name="Westerberg I."/>
            <person name="Brannstrom I.O."/>
            <person name="Guillou S."/>
            <person name="Cros-Aarteil S."/>
            <person name="Calhoun S."/>
            <person name="Haridas S."/>
            <person name="Kuo A."/>
            <person name="Mondo S."/>
            <person name="Pangilinan J."/>
            <person name="Riley R."/>
            <person name="LaButti K."/>
            <person name="Andreopoulos B."/>
            <person name="Lipzen A."/>
            <person name="Chen C."/>
            <person name="Yan M."/>
            <person name="Daum C."/>
            <person name="Ng V."/>
            <person name="Clum A."/>
            <person name="Steindorff A."/>
            <person name="Ohm R.A."/>
            <person name="Martin F."/>
            <person name="Silar P."/>
            <person name="Natvig D.O."/>
            <person name="Lalanne C."/>
            <person name="Gautier V."/>
            <person name="Ament-Velasquez S.L."/>
            <person name="Kruys A."/>
            <person name="Hutchinson M.I."/>
            <person name="Powell A.J."/>
            <person name="Barry K."/>
            <person name="Miller A.N."/>
            <person name="Grigoriev I.V."/>
            <person name="Debuchy R."/>
            <person name="Gladieux P."/>
            <person name="Hiltunen Thoren M."/>
            <person name="Johannesson H."/>
        </authorList>
    </citation>
    <scope>NUCLEOTIDE SEQUENCE [LARGE SCALE GENOMIC DNA]</scope>
    <source>
        <strain evidence="11">CBS 340.73</strain>
    </source>
</reference>
<comment type="caution">
    <text evidence="10">The sequence shown here is derived from an EMBL/GenBank/DDBJ whole genome shotgun (WGS) entry which is preliminary data.</text>
</comment>
<feature type="transmembrane region" description="Helical" evidence="8">
    <location>
        <begin position="66"/>
        <end position="88"/>
    </location>
</feature>
<gene>
    <name evidence="10" type="ORF">QBC46DRAFT_355645</name>
</gene>
<accession>A0AAN6N7C3</accession>
<organism evidence="10 11">
    <name type="scientific">Diplogelasinospora grovesii</name>
    <dbReference type="NCBI Taxonomy" id="303347"/>
    <lineage>
        <taxon>Eukaryota</taxon>
        <taxon>Fungi</taxon>
        <taxon>Dikarya</taxon>
        <taxon>Ascomycota</taxon>
        <taxon>Pezizomycotina</taxon>
        <taxon>Sordariomycetes</taxon>
        <taxon>Sordariomycetidae</taxon>
        <taxon>Sordariales</taxon>
        <taxon>Diplogelasinosporaceae</taxon>
        <taxon>Diplogelasinospora</taxon>
    </lineage>
</organism>
<dbReference type="GO" id="GO:0016020">
    <property type="term" value="C:membrane"/>
    <property type="evidence" value="ECO:0007669"/>
    <property type="project" value="UniProtKB-SubCell"/>
</dbReference>
<dbReference type="Pfam" id="PF00083">
    <property type="entry name" value="Sugar_tr"/>
    <property type="match status" value="1"/>
</dbReference>
<evidence type="ECO:0000313" key="11">
    <source>
        <dbReference type="Proteomes" id="UP001303473"/>
    </source>
</evidence>
<comment type="similarity">
    <text evidence="2 7">Belongs to the major facilitator superfamily. Sugar transporter (TC 2.A.1.1) family.</text>
</comment>
<evidence type="ECO:0000256" key="8">
    <source>
        <dbReference type="SAM" id="Phobius"/>
    </source>
</evidence>
<evidence type="ECO:0000256" key="6">
    <source>
        <dbReference type="ARBA" id="ARBA00023136"/>
    </source>
</evidence>
<feature type="transmembrane region" description="Helical" evidence="8">
    <location>
        <begin position="279"/>
        <end position="302"/>
    </location>
</feature>
<feature type="transmembrane region" description="Helical" evidence="8">
    <location>
        <begin position="388"/>
        <end position="406"/>
    </location>
</feature>
<dbReference type="Gene3D" id="1.20.1250.20">
    <property type="entry name" value="MFS general substrate transporter like domains"/>
    <property type="match status" value="1"/>
</dbReference>
<dbReference type="PROSITE" id="PS50850">
    <property type="entry name" value="MFS"/>
    <property type="match status" value="1"/>
</dbReference>
<comment type="subcellular location">
    <subcellularLocation>
        <location evidence="1">Membrane</location>
        <topology evidence="1">Multi-pass membrane protein</topology>
    </subcellularLocation>
</comment>
<dbReference type="Proteomes" id="UP001303473">
    <property type="component" value="Unassembled WGS sequence"/>
</dbReference>
<evidence type="ECO:0000259" key="9">
    <source>
        <dbReference type="PROSITE" id="PS50850"/>
    </source>
</evidence>
<evidence type="ECO:0000256" key="1">
    <source>
        <dbReference type="ARBA" id="ARBA00004141"/>
    </source>
</evidence>
<protein>
    <submittedName>
        <fullName evidence="10">General substrate transporter</fullName>
    </submittedName>
</protein>
<keyword evidence="3 7" id="KW-0813">Transport</keyword>
<keyword evidence="11" id="KW-1185">Reference proteome</keyword>
<evidence type="ECO:0000256" key="4">
    <source>
        <dbReference type="ARBA" id="ARBA00022692"/>
    </source>
</evidence>
<dbReference type="FunFam" id="1.20.1250.20:FF:000061">
    <property type="entry name" value="MFS sugar transporter"/>
    <property type="match status" value="1"/>
</dbReference>
<dbReference type="InterPro" id="IPR003663">
    <property type="entry name" value="Sugar/inositol_transpt"/>
</dbReference>
<dbReference type="PANTHER" id="PTHR48022">
    <property type="entry name" value="PLASTIDIC GLUCOSE TRANSPORTER 4"/>
    <property type="match status" value="1"/>
</dbReference>
<evidence type="ECO:0000256" key="2">
    <source>
        <dbReference type="ARBA" id="ARBA00010992"/>
    </source>
</evidence>
<feature type="transmembrane region" description="Helical" evidence="8">
    <location>
        <begin position="418"/>
        <end position="440"/>
    </location>
</feature>
<feature type="transmembrane region" description="Helical" evidence="8">
    <location>
        <begin position="446"/>
        <end position="467"/>
    </location>
</feature>
<dbReference type="SUPFAM" id="SSF103473">
    <property type="entry name" value="MFS general substrate transporter"/>
    <property type="match status" value="1"/>
</dbReference>
<feature type="transmembrane region" description="Helical" evidence="8">
    <location>
        <begin position="185"/>
        <end position="207"/>
    </location>
</feature>
<feature type="transmembrane region" description="Helical" evidence="8">
    <location>
        <begin position="20"/>
        <end position="38"/>
    </location>
</feature>
<dbReference type="EMBL" id="MU853824">
    <property type="protein sequence ID" value="KAK3938697.1"/>
    <property type="molecule type" value="Genomic_DNA"/>
</dbReference>
<sequence>MGSVIHHEKKERWFGLRGGWLTFWITFACSTDMTLFGYDQGVFSGVVISDDYLTVHGLQGTEHTNLLSIITSCYNLGCFLGAIVAFSVGERLGRKKTILVGTAVMSVGAALQTSSFSPAHMIVARIVSGIGNGINTSTAPVWQTETAQAKWRGKLVILEMMMNIFGFMTVNWINYGLSFAGGAVAWRLPLGLQFIFIVILFATIPWLPESPRWLIAHGRVEEAELIIADLENKPVDDPYVVAEKREIMFSVQYERENAVRWRDLLRGRAATGTKTMRRLMLGVGTQVMQQFGGINIMSYYMPTLLIKSVGLSDSMARLIAACSAVTYFVASGVATPLVERYGRRTMMLVSTAIQLFCFLLLTILLYFAQKPDYPYQHQVASASVVFFWLYYMGFGLGMLGIPWLYPTEINSLPMRTKGAATATAANWITNFLVVEVTPIGVQNLGWRFYIVWTVFNAVFIPIIWLVYPETADRTLEDLDAYYRENPPLFVTRDPDATSRRRPAKYIDMQQRDIAKASGRDVELAVGVEHKA</sequence>
<dbReference type="PANTHER" id="PTHR48022:SF26">
    <property type="entry name" value="MAJOR FACILITATOR SUPERFAMILY (MFS) PROFILE DOMAIN-CONTAINING PROTEIN-RELATED"/>
    <property type="match status" value="1"/>
</dbReference>
<evidence type="ECO:0000256" key="7">
    <source>
        <dbReference type="RuleBase" id="RU003346"/>
    </source>
</evidence>
<dbReference type="InterPro" id="IPR036259">
    <property type="entry name" value="MFS_trans_sf"/>
</dbReference>
<proteinExistence type="inferred from homology"/>
<dbReference type="GO" id="GO:0005351">
    <property type="term" value="F:carbohydrate:proton symporter activity"/>
    <property type="evidence" value="ECO:0007669"/>
    <property type="project" value="TreeGrafter"/>
</dbReference>
<evidence type="ECO:0000256" key="3">
    <source>
        <dbReference type="ARBA" id="ARBA00022448"/>
    </source>
</evidence>
<keyword evidence="6 8" id="KW-0472">Membrane</keyword>
<dbReference type="PRINTS" id="PR00171">
    <property type="entry name" value="SUGRTRNSPORT"/>
</dbReference>
<dbReference type="AlphaFoldDB" id="A0AAN6N7C3"/>
<evidence type="ECO:0000313" key="10">
    <source>
        <dbReference type="EMBL" id="KAK3938697.1"/>
    </source>
</evidence>
<dbReference type="InterPro" id="IPR050360">
    <property type="entry name" value="MFS_Sugar_Transporters"/>
</dbReference>
<name>A0AAN6N7C3_9PEZI</name>
<dbReference type="InterPro" id="IPR020846">
    <property type="entry name" value="MFS_dom"/>
</dbReference>
<evidence type="ECO:0000256" key="5">
    <source>
        <dbReference type="ARBA" id="ARBA00022989"/>
    </source>
</evidence>
<dbReference type="InterPro" id="IPR005828">
    <property type="entry name" value="MFS_sugar_transport-like"/>
</dbReference>
<keyword evidence="5 8" id="KW-1133">Transmembrane helix</keyword>
<feature type="transmembrane region" description="Helical" evidence="8">
    <location>
        <begin position="314"/>
        <end position="334"/>
    </location>
</feature>
<feature type="transmembrane region" description="Helical" evidence="8">
    <location>
        <begin position="346"/>
        <end position="368"/>
    </location>
</feature>
<keyword evidence="4 8" id="KW-0812">Transmembrane</keyword>
<dbReference type="NCBIfam" id="TIGR00879">
    <property type="entry name" value="SP"/>
    <property type="match status" value="1"/>
</dbReference>